<dbReference type="EMBL" id="BK015567">
    <property type="protein sequence ID" value="DAE13617.1"/>
    <property type="molecule type" value="Genomic_DNA"/>
</dbReference>
<dbReference type="InterPro" id="IPR025530">
    <property type="entry name" value="DUF4417"/>
</dbReference>
<evidence type="ECO:0000313" key="1">
    <source>
        <dbReference type="EMBL" id="DAE13617.1"/>
    </source>
</evidence>
<organism evidence="1">
    <name type="scientific">Siphoviridae sp. ctVif31</name>
    <dbReference type="NCBI Taxonomy" id="2825532"/>
    <lineage>
        <taxon>Viruses</taxon>
        <taxon>Duplodnaviria</taxon>
        <taxon>Heunggongvirae</taxon>
        <taxon>Uroviricota</taxon>
        <taxon>Caudoviricetes</taxon>
    </lineage>
</organism>
<accession>A0A8S5Q470</accession>
<evidence type="ECO:0008006" key="2">
    <source>
        <dbReference type="Google" id="ProtNLM"/>
    </source>
</evidence>
<sequence length="221" mass="25680">MIHTAYDVMKEFLITDADLDGKYEIPKIPKTFIHPGKDTVDFAESFSRKIKNHKELDVNFYVDDIQFQRLWNQPDKYMEHLKCFHAVIMPDFSISVGKNGMPLAMCLWNKYRNHALAHYMILNDIPVIPNVSILPEYCWDWCFDGLPEGSTVACCTNGRVKSKAARLEFCVGFKEMERRLKPLRVIIVGRIPEELETDTEIVNFETRNQKINKEGMNGNND</sequence>
<proteinExistence type="predicted"/>
<reference evidence="1" key="1">
    <citation type="journal article" date="2021" name="Proc. Natl. Acad. Sci. U.S.A.">
        <title>A Catalog of Tens of Thousands of Viruses from Human Metagenomes Reveals Hidden Associations with Chronic Diseases.</title>
        <authorList>
            <person name="Tisza M.J."/>
            <person name="Buck C.B."/>
        </authorList>
    </citation>
    <scope>NUCLEOTIDE SEQUENCE</scope>
    <source>
        <strain evidence="1">CtVif31</strain>
    </source>
</reference>
<name>A0A8S5Q470_9CAUD</name>
<protein>
    <recommendedName>
        <fullName evidence="2">DUF4417 domain-containing protein</fullName>
    </recommendedName>
</protein>
<dbReference type="Pfam" id="PF14386">
    <property type="entry name" value="DUF4417"/>
    <property type="match status" value="1"/>
</dbReference>